<comment type="caution">
    <text evidence="2">The sequence shown here is derived from an EMBL/GenBank/DDBJ whole genome shotgun (WGS) entry which is preliminary data.</text>
</comment>
<dbReference type="EMBL" id="JAULSN010000005">
    <property type="protein sequence ID" value="KAK3371806.1"/>
    <property type="molecule type" value="Genomic_DNA"/>
</dbReference>
<reference evidence="2" key="2">
    <citation type="submission" date="2023-06" db="EMBL/GenBank/DDBJ databases">
        <authorList>
            <consortium name="Lawrence Berkeley National Laboratory"/>
            <person name="Haridas S."/>
            <person name="Hensen N."/>
            <person name="Bonometti L."/>
            <person name="Westerberg I."/>
            <person name="Brannstrom I.O."/>
            <person name="Guillou S."/>
            <person name="Cros-Aarteil S."/>
            <person name="Calhoun S."/>
            <person name="Kuo A."/>
            <person name="Mondo S."/>
            <person name="Pangilinan J."/>
            <person name="Riley R."/>
            <person name="Labutti K."/>
            <person name="Andreopoulos B."/>
            <person name="Lipzen A."/>
            <person name="Chen C."/>
            <person name="Yanf M."/>
            <person name="Daum C."/>
            <person name="Ng V."/>
            <person name="Clum A."/>
            <person name="Steindorff A."/>
            <person name="Ohm R."/>
            <person name="Martin F."/>
            <person name="Silar P."/>
            <person name="Natvig D."/>
            <person name="Lalanne C."/>
            <person name="Gautier V."/>
            <person name="Ament-Velasquez S.L."/>
            <person name="Kruys A."/>
            <person name="Hutchinson M.I."/>
            <person name="Powell A.J."/>
            <person name="Barry K."/>
            <person name="Miller A.N."/>
            <person name="Grigoriev I.V."/>
            <person name="Debuchy R."/>
            <person name="Gladieux P."/>
            <person name="Thoren M.H."/>
            <person name="Johannesson H."/>
        </authorList>
    </citation>
    <scope>NUCLEOTIDE SEQUENCE</scope>
    <source>
        <strain evidence="2">CBS 958.72</strain>
    </source>
</reference>
<accession>A0AAE0K9C9</accession>
<evidence type="ECO:0000313" key="2">
    <source>
        <dbReference type="EMBL" id="KAK3371806.1"/>
    </source>
</evidence>
<proteinExistence type="predicted"/>
<dbReference type="InterPro" id="IPR041157">
    <property type="entry name" value="PUD1/2"/>
</dbReference>
<dbReference type="Pfam" id="PF18457">
    <property type="entry name" value="PUD1_2"/>
    <property type="match status" value="1"/>
</dbReference>
<evidence type="ECO:0000313" key="3">
    <source>
        <dbReference type="Proteomes" id="UP001287356"/>
    </source>
</evidence>
<reference evidence="2" key="1">
    <citation type="journal article" date="2023" name="Mol. Phylogenet. Evol.">
        <title>Genome-scale phylogeny and comparative genomics of the fungal order Sordariales.</title>
        <authorList>
            <person name="Hensen N."/>
            <person name="Bonometti L."/>
            <person name="Westerberg I."/>
            <person name="Brannstrom I.O."/>
            <person name="Guillou S."/>
            <person name="Cros-Aarteil S."/>
            <person name="Calhoun S."/>
            <person name="Haridas S."/>
            <person name="Kuo A."/>
            <person name="Mondo S."/>
            <person name="Pangilinan J."/>
            <person name="Riley R."/>
            <person name="LaButti K."/>
            <person name="Andreopoulos B."/>
            <person name="Lipzen A."/>
            <person name="Chen C."/>
            <person name="Yan M."/>
            <person name="Daum C."/>
            <person name="Ng V."/>
            <person name="Clum A."/>
            <person name="Steindorff A."/>
            <person name="Ohm R.A."/>
            <person name="Martin F."/>
            <person name="Silar P."/>
            <person name="Natvig D.O."/>
            <person name="Lalanne C."/>
            <person name="Gautier V."/>
            <person name="Ament-Velasquez S.L."/>
            <person name="Kruys A."/>
            <person name="Hutchinson M.I."/>
            <person name="Powell A.J."/>
            <person name="Barry K."/>
            <person name="Miller A.N."/>
            <person name="Grigoriev I.V."/>
            <person name="Debuchy R."/>
            <person name="Gladieux P."/>
            <person name="Hiltunen Thoren M."/>
            <person name="Johannesson H."/>
        </authorList>
    </citation>
    <scope>NUCLEOTIDE SEQUENCE</scope>
    <source>
        <strain evidence="2">CBS 958.72</strain>
    </source>
</reference>
<sequence length="346" mass="38503">MADSAQPAFSSGRDEVVPAALSDPLTVNAQSAMEDGDSVGPFTDSDYWSLSFRFQDGTVFYVNDYKCDLKDEDDIDTAGPMFASINGFTFQPGLKSVQNKFPYDARIRLFHHYSDYPDSINDFGSVGPGDKSTFWPVYYLSGAGHTDTDHWKVGVNLRVDPPRNQTEVAGKEFFNETLNKSCELAGSVAGQRMTFTVDGAGFTMDPGNGSCFDKWTTPLGYNSLAFIRLRNYFQQDMLRAVLSHKYSTDKTFEYEFGSISTDQQSSELEMMEFFTGPGHTGYDYWTLAAYLKDGTWYRSSVDKQCYLTSTDAGKTIPFTVDESKLHLGLDGSCDDTMVKQNAAADL</sequence>
<name>A0AAE0K9C9_9PEZI</name>
<keyword evidence="3" id="KW-1185">Reference proteome</keyword>
<organism evidence="2 3">
    <name type="scientific">Lasiosphaeria ovina</name>
    <dbReference type="NCBI Taxonomy" id="92902"/>
    <lineage>
        <taxon>Eukaryota</taxon>
        <taxon>Fungi</taxon>
        <taxon>Dikarya</taxon>
        <taxon>Ascomycota</taxon>
        <taxon>Pezizomycotina</taxon>
        <taxon>Sordariomycetes</taxon>
        <taxon>Sordariomycetidae</taxon>
        <taxon>Sordariales</taxon>
        <taxon>Lasiosphaeriaceae</taxon>
        <taxon>Lasiosphaeria</taxon>
    </lineage>
</organism>
<protein>
    <recommendedName>
        <fullName evidence="1">Up-regulated in Daf-2 domain-containing protein</fullName>
    </recommendedName>
</protein>
<gene>
    <name evidence="2" type="ORF">B0T24DRAFT_680821</name>
</gene>
<dbReference type="Gene3D" id="2.60.40.3820">
    <property type="match status" value="2"/>
</dbReference>
<dbReference type="AlphaFoldDB" id="A0AAE0K9C9"/>
<evidence type="ECO:0000259" key="1">
    <source>
        <dbReference type="Pfam" id="PF18457"/>
    </source>
</evidence>
<feature type="domain" description="Up-regulated in Daf-2" evidence="1">
    <location>
        <begin position="224"/>
        <end position="304"/>
    </location>
</feature>
<dbReference type="Proteomes" id="UP001287356">
    <property type="component" value="Unassembled WGS sequence"/>
</dbReference>